<name>A0A0G3G4B0_9GAMM</name>
<dbReference type="STRING" id="106634.TVD_07435"/>
<comment type="catalytic activity">
    <reaction evidence="1">
        <text>guanosine(1516) in 16S rRNA + S-adenosyl-L-methionine = N(2)-methylguanosine(1516) in 16S rRNA + S-adenosyl-L-homocysteine + H(+)</text>
        <dbReference type="Rhea" id="RHEA:43220"/>
        <dbReference type="Rhea" id="RHEA-COMP:10412"/>
        <dbReference type="Rhea" id="RHEA-COMP:10413"/>
        <dbReference type="ChEBI" id="CHEBI:15378"/>
        <dbReference type="ChEBI" id="CHEBI:57856"/>
        <dbReference type="ChEBI" id="CHEBI:59789"/>
        <dbReference type="ChEBI" id="CHEBI:74269"/>
        <dbReference type="ChEBI" id="CHEBI:74481"/>
        <dbReference type="EC" id="2.1.1.242"/>
    </reaction>
</comment>
<proteinExistence type="inferred from homology"/>
<dbReference type="HAMAP" id="MF_01523">
    <property type="entry name" value="16SrRNA_methyltr_J"/>
    <property type="match status" value="1"/>
</dbReference>
<dbReference type="KEGG" id="tvr:TVD_07435"/>
<dbReference type="GO" id="GO:0005737">
    <property type="term" value="C:cytoplasm"/>
    <property type="evidence" value="ECO:0007669"/>
    <property type="project" value="UniProtKB-SubCell"/>
</dbReference>
<feature type="binding site" evidence="1">
    <location>
        <begin position="102"/>
        <end position="103"/>
    </location>
    <ligand>
        <name>S-adenosyl-L-methionine</name>
        <dbReference type="ChEBI" id="CHEBI:59789"/>
    </ligand>
</feature>
<dbReference type="RefSeq" id="WP_047251235.1">
    <property type="nucleotide sequence ID" value="NZ_CP011367.1"/>
</dbReference>
<evidence type="ECO:0000256" key="1">
    <source>
        <dbReference type="HAMAP-Rule" id="MF_01523"/>
    </source>
</evidence>
<keyword evidence="1" id="KW-0949">S-adenosyl-L-methionine</keyword>
<gene>
    <name evidence="1" type="primary">rsmJ</name>
    <name evidence="2" type="ORF">TVD_07435</name>
</gene>
<dbReference type="InterPro" id="IPR029063">
    <property type="entry name" value="SAM-dependent_MTases_sf"/>
</dbReference>
<dbReference type="PATRIC" id="fig|106634.4.peg.1516"/>
<keyword evidence="3" id="KW-1185">Reference proteome</keyword>
<dbReference type="GO" id="GO:0008990">
    <property type="term" value="F:rRNA (guanine-N2-)-methyltransferase activity"/>
    <property type="evidence" value="ECO:0007669"/>
    <property type="project" value="UniProtKB-UniRule"/>
</dbReference>
<dbReference type="Gene3D" id="3.40.50.150">
    <property type="entry name" value="Vaccinia Virus protein VP39"/>
    <property type="match status" value="1"/>
</dbReference>
<sequence>MPLTVRAAPGHESAANALRQALAARGYAHAGEATLVLETGDRGLELVREDVHPPLRLQLDFAAGRQGYRLAHAGHQREGLIRAFGRLPRDGHVLDASAGLGRDTLLLAAHGFRVTAWERHPVVYHLLADALERAAASPELAPIIGRITLHEGKADPAHLAVPAMAAVFDPMFPERAKRAAVKKDMQLMQALMPEAADPDAEQTLATLRQNVERRVIVKRPLHAPALGPDSPQASIKGKSVRFDLYPAITLAKVGDG</sequence>
<dbReference type="OrthoDB" id="3191794at2"/>
<reference evidence="2 3" key="1">
    <citation type="submission" date="2015-04" db="EMBL/GenBank/DDBJ databases">
        <title>Complete Sequence for the Genome of the Thioalkalivibrio versutus D301.</title>
        <authorList>
            <person name="Mu T."/>
            <person name="Zhou J."/>
            <person name="Xu X."/>
        </authorList>
    </citation>
    <scope>NUCLEOTIDE SEQUENCE [LARGE SCALE GENOMIC DNA]</scope>
    <source>
        <strain evidence="2 3">D301</strain>
    </source>
</reference>
<dbReference type="AlphaFoldDB" id="A0A0G3G4B0"/>
<dbReference type="PANTHER" id="PTHR36112:SF1">
    <property type="entry name" value="RIBOSOMAL RNA SMALL SUBUNIT METHYLTRANSFERASE J"/>
    <property type="match status" value="1"/>
</dbReference>
<comment type="subcellular location">
    <subcellularLocation>
        <location evidence="1">Cytoplasm</location>
    </subcellularLocation>
</comment>
<feature type="binding site" evidence="1">
    <location>
        <begin position="118"/>
        <end position="119"/>
    </location>
    <ligand>
        <name>S-adenosyl-L-methionine</name>
        <dbReference type="ChEBI" id="CHEBI:59789"/>
    </ligand>
</feature>
<dbReference type="EMBL" id="CP011367">
    <property type="protein sequence ID" value="AKJ95204.1"/>
    <property type="molecule type" value="Genomic_DNA"/>
</dbReference>
<dbReference type="SUPFAM" id="SSF53335">
    <property type="entry name" value="S-adenosyl-L-methionine-dependent methyltransferases"/>
    <property type="match status" value="1"/>
</dbReference>
<evidence type="ECO:0000313" key="2">
    <source>
        <dbReference type="EMBL" id="AKJ95204.1"/>
    </source>
</evidence>
<keyword evidence="1" id="KW-0489">Methyltransferase</keyword>
<dbReference type="Proteomes" id="UP000064201">
    <property type="component" value="Chromosome"/>
</dbReference>
<dbReference type="PANTHER" id="PTHR36112">
    <property type="entry name" value="RIBOSOMAL RNA SMALL SUBUNIT METHYLTRANSFERASE J"/>
    <property type="match status" value="1"/>
</dbReference>
<organism evidence="2 3">
    <name type="scientific">Thioalkalivibrio versutus</name>
    <dbReference type="NCBI Taxonomy" id="106634"/>
    <lineage>
        <taxon>Bacteria</taxon>
        <taxon>Pseudomonadati</taxon>
        <taxon>Pseudomonadota</taxon>
        <taxon>Gammaproteobacteria</taxon>
        <taxon>Chromatiales</taxon>
        <taxon>Ectothiorhodospiraceae</taxon>
        <taxon>Thioalkalivibrio</taxon>
    </lineage>
</organism>
<comment type="caution">
    <text evidence="1">Lacks conserved residue(s) required for the propagation of feature annotation.</text>
</comment>
<dbReference type="InterPro" id="IPR007536">
    <property type="entry name" value="16SrRNA_methylTrfase_J"/>
</dbReference>
<accession>A0A0G3G4B0</accession>
<protein>
    <recommendedName>
        <fullName evidence="1">Ribosomal RNA small subunit methyltransferase J</fullName>
        <ecNumber evidence="1">2.1.1.242</ecNumber>
    </recommendedName>
    <alternativeName>
        <fullName evidence="1">16S rRNA m2G1516 methyltransferase</fullName>
    </alternativeName>
    <alternativeName>
        <fullName evidence="1">rRNA (guanine-N(2)-)-methyltransferase</fullName>
    </alternativeName>
</protein>
<keyword evidence="1" id="KW-0698">rRNA processing</keyword>
<dbReference type="EC" id="2.1.1.242" evidence="1"/>
<feature type="binding site" evidence="1">
    <location>
        <position position="169"/>
    </location>
    <ligand>
        <name>S-adenosyl-L-methionine</name>
        <dbReference type="ChEBI" id="CHEBI:59789"/>
    </ligand>
</feature>
<evidence type="ECO:0000313" key="3">
    <source>
        <dbReference type="Proteomes" id="UP000064201"/>
    </source>
</evidence>
<dbReference type="Pfam" id="PF04445">
    <property type="entry name" value="SAM_MT"/>
    <property type="match status" value="1"/>
</dbReference>
<comment type="function">
    <text evidence="1">Specifically methylates the guanosine in position 1516 of 16S rRNA.</text>
</comment>
<comment type="similarity">
    <text evidence="1">Belongs to the methyltransferase superfamily. RsmJ family.</text>
</comment>
<keyword evidence="1" id="KW-0963">Cytoplasm</keyword>
<keyword evidence="1" id="KW-0808">Transferase</keyword>